<keyword evidence="6" id="KW-0963">Cytoplasm</keyword>
<evidence type="ECO:0000256" key="7">
    <source>
        <dbReference type="ARBA" id="ARBA00022574"/>
    </source>
</evidence>
<keyword evidence="10" id="KW-0539">Nucleus</keyword>
<keyword evidence="8" id="KW-0819">tRNA processing</keyword>
<protein>
    <recommendedName>
        <fullName evidence="5">Elongator complex protein 2</fullName>
    </recommendedName>
</protein>
<dbReference type="InterPro" id="IPR036322">
    <property type="entry name" value="WD40_repeat_dom_sf"/>
</dbReference>
<keyword evidence="13" id="KW-1185">Reference proteome</keyword>
<dbReference type="GO" id="GO:0005737">
    <property type="term" value="C:cytoplasm"/>
    <property type="evidence" value="ECO:0007669"/>
    <property type="project" value="UniProtKB-SubCell"/>
</dbReference>
<evidence type="ECO:0000313" key="13">
    <source>
        <dbReference type="Proteomes" id="UP000703269"/>
    </source>
</evidence>
<dbReference type="InterPro" id="IPR015943">
    <property type="entry name" value="WD40/YVTN_repeat-like_dom_sf"/>
</dbReference>
<evidence type="ECO:0000256" key="2">
    <source>
        <dbReference type="ARBA" id="ARBA00004496"/>
    </source>
</evidence>
<evidence type="ECO:0000256" key="10">
    <source>
        <dbReference type="ARBA" id="ARBA00023242"/>
    </source>
</evidence>
<evidence type="ECO:0000256" key="1">
    <source>
        <dbReference type="ARBA" id="ARBA00004123"/>
    </source>
</evidence>
<evidence type="ECO:0000256" key="3">
    <source>
        <dbReference type="ARBA" id="ARBA00005043"/>
    </source>
</evidence>
<comment type="caution">
    <text evidence="12">The sequence shown here is derived from an EMBL/GenBank/DDBJ whole genome shotgun (WGS) entry which is preliminary data.</text>
</comment>
<dbReference type="SMART" id="SM00320">
    <property type="entry name" value="WD40"/>
    <property type="match status" value="12"/>
</dbReference>
<sequence>MAAVQELEVHTAYIAAATNRFAHAADTHGDLVAYGSSTLVALWDAADADDRGTYLTLPGHEGLVTAVRFVSESCLVSADDAGNLVLWRRNGTQWSLSLKKRAHEKAISALSVFENTIITGASDSLVKVWTLSSAEDSVDIIETQTILLKKRYPLTISVARLPTSEALILAIGGTDRNVQIWTKSEGEFVSSLSLAGHEDWIKSLVFRAPERTGDPLVLASGSQDATIRLWAIEPHARKTAAPASAVQPAPGAAADPLSDDLLDAFEASLGDLDDAEEGGRQISLKRHVLSVKTAPGGTQLFSVTFDALLVGHEAGVTALAWRPSSPAYPEPTLLSTSTDSSAILWSPAAVPGAPGAPGATSLWINRTRFGDVGGQRLGGFVLGAWARAGGDVLACGWAGGWRRWRCTASSGARGEAWAEAGAVGGHAAPVRGLVWSPRGEYLASASLDQTLRIHAEVALADDAARRAWHEVARPQVHGYDVLGVAFVDALHFVSVADEKVARVFAAPQEFVDVLRNLGVAGGEAGGEALPRAATVPPLGLSNKAVSDPTSAAAFQLGQAKRRPFEGELAAFTLWPEVEKVFGHGYESITLAVSTDRKLAATACKATSADHAVVRLYDTARWQPVGAPLAGHALTVTAIAFSPDDALVLTVSRDRSWRLFARREDGEGYAPVAADKAHARIIWDCAWAAEGDVFATASRDKTVKIWSPASLAAQTKPAPQATLALPEAATAVAFAPVDADQRRRLAVGLESGEIVVYSSAVHAPAEWRVDCTVPSQLAHVGQVHRVAWRPQEPGARVRQLASCSEDGTLKVLDVHIGGD</sequence>
<accession>A0A9P3FYF9</accession>
<proteinExistence type="inferred from homology"/>
<dbReference type="AlphaFoldDB" id="A0A9P3FYF9"/>
<dbReference type="OrthoDB" id="27911at2759"/>
<keyword evidence="7 11" id="KW-0853">WD repeat</keyword>
<reference evidence="12 13" key="1">
    <citation type="submission" date="2021-08" db="EMBL/GenBank/DDBJ databases">
        <title>Draft Genome Sequence of Phanerochaete sordida strain YK-624.</title>
        <authorList>
            <person name="Mori T."/>
            <person name="Dohra H."/>
            <person name="Suzuki T."/>
            <person name="Kawagishi H."/>
            <person name="Hirai H."/>
        </authorList>
    </citation>
    <scope>NUCLEOTIDE SEQUENCE [LARGE SCALE GENOMIC DNA]</scope>
    <source>
        <strain evidence="12 13">YK-624</strain>
    </source>
</reference>
<feature type="repeat" description="WD" evidence="11">
    <location>
        <begin position="194"/>
        <end position="233"/>
    </location>
</feature>
<dbReference type="GO" id="GO:0002098">
    <property type="term" value="P:tRNA wobble uridine modification"/>
    <property type="evidence" value="ECO:0007669"/>
    <property type="project" value="InterPro"/>
</dbReference>
<evidence type="ECO:0000256" key="6">
    <source>
        <dbReference type="ARBA" id="ARBA00022490"/>
    </source>
</evidence>
<comment type="similarity">
    <text evidence="4">Belongs to the WD repeat ELP2 family.</text>
</comment>
<dbReference type="SUPFAM" id="SSF50978">
    <property type="entry name" value="WD40 repeat-like"/>
    <property type="match status" value="3"/>
</dbReference>
<dbReference type="GO" id="GO:0005634">
    <property type="term" value="C:nucleus"/>
    <property type="evidence" value="ECO:0007669"/>
    <property type="project" value="UniProtKB-SubCell"/>
</dbReference>
<dbReference type="InterPro" id="IPR037289">
    <property type="entry name" value="Elp2"/>
</dbReference>
<comment type="pathway">
    <text evidence="3">tRNA modification; 5-methoxycarbonylmethyl-2-thiouridine-tRNA biosynthesis.</text>
</comment>
<dbReference type="InterPro" id="IPR020472">
    <property type="entry name" value="WD40_PAC1"/>
</dbReference>
<dbReference type="PROSITE" id="PS50294">
    <property type="entry name" value="WD_REPEATS_REGION"/>
    <property type="match status" value="2"/>
</dbReference>
<feature type="repeat" description="WD" evidence="11">
    <location>
        <begin position="628"/>
        <end position="659"/>
    </location>
</feature>
<gene>
    <name evidence="12" type="ORF">PsYK624_006750</name>
</gene>
<feature type="repeat" description="WD" evidence="11">
    <location>
        <begin position="309"/>
        <end position="346"/>
    </location>
</feature>
<evidence type="ECO:0000256" key="8">
    <source>
        <dbReference type="ARBA" id="ARBA00022694"/>
    </source>
</evidence>
<dbReference type="PRINTS" id="PR00320">
    <property type="entry name" value="GPROTEINBRPT"/>
</dbReference>
<dbReference type="PANTHER" id="PTHR44111">
    <property type="entry name" value="ELONGATOR COMPLEX PROTEIN 2"/>
    <property type="match status" value="1"/>
</dbReference>
<feature type="repeat" description="WD" evidence="11">
    <location>
        <begin position="423"/>
        <end position="453"/>
    </location>
</feature>
<dbReference type="PROSITE" id="PS50082">
    <property type="entry name" value="WD_REPEATS_2"/>
    <property type="match status" value="6"/>
</dbReference>
<evidence type="ECO:0000313" key="12">
    <source>
        <dbReference type="EMBL" id="GJE84599.1"/>
    </source>
</evidence>
<feature type="repeat" description="WD" evidence="11">
    <location>
        <begin position="100"/>
        <end position="139"/>
    </location>
</feature>
<dbReference type="Pfam" id="PF00400">
    <property type="entry name" value="WD40"/>
    <property type="match status" value="6"/>
</dbReference>
<evidence type="ECO:0000256" key="11">
    <source>
        <dbReference type="PROSITE-ProRule" id="PRU00221"/>
    </source>
</evidence>
<dbReference type="PANTHER" id="PTHR44111:SF1">
    <property type="entry name" value="ELONGATOR COMPLEX PROTEIN 2"/>
    <property type="match status" value="1"/>
</dbReference>
<dbReference type="InterPro" id="IPR001680">
    <property type="entry name" value="WD40_rpt"/>
</dbReference>
<dbReference type="Proteomes" id="UP000703269">
    <property type="component" value="Unassembled WGS sequence"/>
</dbReference>
<evidence type="ECO:0000256" key="9">
    <source>
        <dbReference type="ARBA" id="ARBA00022737"/>
    </source>
</evidence>
<organism evidence="12 13">
    <name type="scientific">Phanerochaete sordida</name>
    <dbReference type="NCBI Taxonomy" id="48140"/>
    <lineage>
        <taxon>Eukaryota</taxon>
        <taxon>Fungi</taxon>
        <taxon>Dikarya</taxon>
        <taxon>Basidiomycota</taxon>
        <taxon>Agaricomycotina</taxon>
        <taxon>Agaricomycetes</taxon>
        <taxon>Polyporales</taxon>
        <taxon>Phanerochaetaceae</taxon>
        <taxon>Phanerochaete</taxon>
    </lineage>
</organism>
<evidence type="ECO:0000256" key="4">
    <source>
        <dbReference type="ARBA" id="ARBA00005881"/>
    </source>
</evidence>
<comment type="subcellular location">
    <subcellularLocation>
        <location evidence="2">Cytoplasm</location>
    </subcellularLocation>
    <subcellularLocation>
        <location evidence="1">Nucleus</location>
    </subcellularLocation>
</comment>
<dbReference type="GO" id="GO:0033588">
    <property type="term" value="C:elongator holoenzyme complex"/>
    <property type="evidence" value="ECO:0007669"/>
    <property type="project" value="InterPro"/>
</dbReference>
<name>A0A9P3FYF9_9APHY</name>
<feature type="repeat" description="WD" evidence="11">
    <location>
        <begin position="674"/>
        <end position="706"/>
    </location>
</feature>
<dbReference type="EMBL" id="BPQB01000001">
    <property type="protein sequence ID" value="GJE84599.1"/>
    <property type="molecule type" value="Genomic_DNA"/>
</dbReference>
<keyword evidence="9" id="KW-0677">Repeat</keyword>
<dbReference type="Gene3D" id="2.130.10.10">
    <property type="entry name" value="YVTN repeat-like/Quinoprotein amine dehydrogenase"/>
    <property type="match status" value="4"/>
</dbReference>
<evidence type="ECO:0000256" key="5">
    <source>
        <dbReference type="ARBA" id="ARBA00020267"/>
    </source>
</evidence>